<dbReference type="AlphaFoldDB" id="A0A239IFB6"/>
<organism evidence="2 3">
    <name type="scientific">Pontibacter ummariensis</name>
    <dbReference type="NCBI Taxonomy" id="1610492"/>
    <lineage>
        <taxon>Bacteria</taxon>
        <taxon>Pseudomonadati</taxon>
        <taxon>Bacteroidota</taxon>
        <taxon>Cytophagia</taxon>
        <taxon>Cytophagales</taxon>
        <taxon>Hymenobacteraceae</taxon>
        <taxon>Pontibacter</taxon>
    </lineage>
</organism>
<name>A0A239IFB6_9BACT</name>
<dbReference type="PROSITE" id="PS51257">
    <property type="entry name" value="PROKAR_LIPOPROTEIN"/>
    <property type="match status" value="1"/>
</dbReference>
<evidence type="ECO:0000313" key="3">
    <source>
        <dbReference type="Proteomes" id="UP000198432"/>
    </source>
</evidence>
<sequence length="461" mass="51535">MKHSLITGISSFALMLWASSCNTLNPFSQEKLTSYHKKIKDVHAQETLDDAKKYVEITSTYAKPIQAASEKEPAKNVFDLHPEGQEKLLEVLGKEYKGKPEDFLKKIAVPIVYSPSSTVEGIKDKSEVQVKLLLDISDNKNNDITANRISEIKVRMKLVNDNFQFVKFNNIQTKYDIVDFGKITNENARNFSLNAGANVSFGTTGTSYNDSGLSTGGSTSTTTPTVGGSYSLSNKTNEEVTLSKRILSQTGALTNRFGFIYLQGSPTNNLEGPLNIELTVKAKENVEHEFAKVSPLFKGTQPVDPKLVNTEFVFHAIPVLGKDSVLSVEVLYDYVYREVKRNSQTVTESDDVIFYNIGKPNKGTYHTLIRQADLPNKGYTIVDTDSNKYLKIEDRPAKGRQSQIVKRLLFETREEAALFLRWFNLLRPDSIHNKRLMLGNGFLGSASSNVSLRISEEILAY</sequence>
<dbReference type="Proteomes" id="UP000198432">
    <property type="component" value="Unassembled WGS sequence"/>
</dbReference>
<evidence type="ECO:0000256" key="1">
    <source>
        <dbReference type="SAM" id="SignalP"/>
    </source>
</evidence>
<dbReference type="OrthoDB" id="9554150at2"/>
<proteinExistence type="predicted"/>
<dbReference type="EMBL" id="FZOQ01000017">
    <property type="protein sequence ID" value="SNS92229.1"/>
    <property type="molecule type" value="Genomic_DNA"/>
</dbReference>
<accession>A0A239IFB6</accession>
<feature type="signal peptide" evidence="1">
    <location>
        <begin position="1"/>
        <end position="18"/>
    </location>
</feature>
<dbReference type="RefSeq" id="WP_089320477.1">
    <property type="nucleotide sequence ID" value="NZ_FZOQ01000017.1"/>
</dbReference>
<protein>
    <recommendedName>
        <fullName evidence="4">Thiol-activated cytolysin</fullName>
    </recommendedName>
</protein>
<evidence type="ECO:0008006" key="4">
    <source>
        <dbReference type="Google" id="ProtNLM"/>
    </source>
</evidence>
<gene>
    <name evidence="2" type="ORF">SAMN06296052_11725</name>
</gene>
<feature type="chain" id="PRO_5012218569" description="Thiol-activated cytolysin" evidence="1">
    <location>
        <begin position="19"/>
        <end position="461"/>
    </location>
</feature>
<reference evidence="3" key="1">
    <citation type="submission" date="2017-06" db="EMBL/GenBank/DDBJ databases">
        <authorList>
            <person name="Varghese N."/>
            <person name="Submissions S."/>
        </authorList>
    </citation>
    <scope>NUCLEOTIDE SEQUENCE [LARGE SCALE GENOMIC DNA]</scope>
    <source>
        <strain evidence="3">NKM1</strain>
    </source>
</reference>
<evidence type="ECO:0000313" key="2">
    <source>
        <dbReference type="EMBL" id="SNS92229.1"/>
    </source>
</evidence>
<keyword evidence="3" id="KW-1185">Reference proteome</keyword>
<keyword evidence="1" id="KW-0732">Signal</keyword>